<evidence type="ECO:0000313" key="1">
    <source>
        <dbReference type="EMBL" id="OLP92346.1"/>
    </source>
</evidence>
<name>A0A1Q9DAX6_SYMMI</name>
<sequence length="278" mass="30144">MLQHALAPFVQQQASALDASAAEVSVKHGVTEYNLLAFGIEGFALELHRPAPIPKRSTEPPWPPSFRSAHSGAGDAVCCLHSRCLSSSKATGKCQRRHGLRWWGTEHLLQLAAGLALAGQAEGAMTQLEPTQMEPTRMEPAIAAVQLDSPGPWQVSDCFAASPAARSHGMSEANTLPASPGALHRRVWASRGQKTSPNTPQLQSFFEARREKESTLQIGPFMQAQEPEVAPTMPVHAALTERLDLDVPVENRHESLGKAMPCFRQSKAHVIAATYQIR</sequence>
<keyword evidence="2" id="KW-1185">Reference proteome</keyword>
<dbReference type="AlphaFoldDB" id="A0A1Q9DAX6"/>
<accession>A0A1Q9DAX6</accession>
<dbReference type="Proteomes" id="UP000186817">
    <property type="component" value="Unassembled WGS sequence"/>
</dbReference>
<gene>
    <name evidence="1" type="ORF">AK812_SmicGene25835</name>
</gene>
<comment type="caution">
    <text evidence="1">The sequence shown here is derived from an EMBL/GenBank/DDBJ whole genome shotgun (WGS) entry which is preliminary data.</text>
</comment>
<evidence type="ECO:0000313" key="2">
    <source>
        <dbReference type="Proteomes" id="UP000186817"/>
    </source>
</evidence>
<dbReference type="EMBL" id="LSRX01000625">
    <property type="protein sequence ID" value="OLP92346.1"/>
    <property type="molecule type" value="Genomic_DNA"/>
</dbReference>
<organism evidence="1 2">
    <name type="scientific">Symbiodinium microadriaticum</name>
    <name type="common">Dinoflagellate</name>
    <name type="synonym">Zooxanthella microadriatica</name>
    <dbReference type="NCBI Taxonomy" id="2951"/>
    <lineage>
        <taxon>Eukaryota</taxon>
        <taxon>Sar</taxon>
        <taxon>Alveolata</taxon>
        <taxon>Dinophyceae</taxon>
        <taxon>Suessiales</taxon>
        <taxon>Symbiodiniaceae</taxon>
        <taxon>Symbiodinium</taxon>
    </lineage>
</organism>
<reference evidence="1 2" key="1">
    <citation type="submission" date="2016-02" db="EMBL/GenBank/DDBJ databases">
        <title>Genome analysis of coral dinoflagellate symbionts highlights evolutionary adaptations to a symbiotic lifestyle.</title>
        <authorList>
            <person name="Aranda M."/>
            <person name="Li Y."/>
            <person name="Liew Y.J."/>
            <person name="Baumgarten S."/>
            <person name="Simakov O."/>
            <person name="Wilson M."/>
            <person name="Piel J."/>
            <person name="Ashoor H."/>
            <person name="Bougouffa S."/>
            <person name="Bajic V.B."/>
            <person name="Ryu T."/>
            <person name="Ravasi T."/>
            <person name="Bayer T."/>
            <person name="Micklem G."/>
            <person name="Kim H."/>
            <person name="Bhak J."/>
            <person name="Lajeunesse T.C."/>
            <person name="Voolstra C.R."/>
        </authorList>
    </citation>
    <scope>NUCLEOTIDE SEQUENCE [LARGE SCALE GENOMIC DNA]</scope>
    <source>
        <strain evidence="1 2">CCMP2467</strain>
    </source>
</reference>
<proteinExistence type="predicted"/>
<protein>
    <submittedName>
        <fullName evidence="1">Uncharacterized protein</fullName>
    </submittedName>
</protein>